<dbReference type="EMBL" id="ATMH01003317">
    <property type="protein sequence ID" value="EPY31708.1"/>
    <property type="molecule type" value="Genomic_DNA"/>
</dbReference>
<reference evidence="2 3" key="1">
    <citation type="journal article" date="2013" name="PLoS ONE">
        <title>Predicting the Proteins of Angomonas deanei, Strigomonas culicis and Their Respective Endosymbionts Reveals New Aspects of the Trypanosomatidae Family.</title>
        <authorList>
            <person name="Motta M.C."/>
            <person name="Martins A.C."/>
            <person name="de Souza S.S."/>
            <person name="Catta-Preta C.M."/>
            <person name="Silva R."/>
            <person name="Klein C.C."/>
            <person name="de Almeida L.G."/>
            <person name="de Lima Cunha O."/>
            <person name="Ciapina L.P."/>
            <person name="Brocchi M."/>
            <person name="Colabardini A.C."/>
            <person name="de Araujo Lima B."/>
            <person name="Machado C.R."/>
            <person name="de Almeida Soares C.M."/>
            <person name="Probst C.M."/>
            <person name="de Menezes C.B."/>
            <person name="Thompson C.E."/>
            <person name="Bartholomeu D.C."/>
            <person name="Gradia D.F."/>
            <person name="Pavoni D.P."/>
            <person name="Grisard E.C."/>
            <person name="Fantinatti-Garboggini F."/>
            <person name="Marchini F.K."/>
            <person name="Rodrigues-Luiz G.F."/>
            <person name="Wagner G."/>
            <person name="Goldman G.H."/>
            <person name="Fietto J.L."/>
            <person name="Elias M.C."/>
            <person name="Goldman M.H."/>
            <person name="Sagot M.F."/>
            <person name="Pereira M."/>
            <person name="Stoco P.H."/>
            <person name="de Mendonca-Neto R.P."/>
            <person name="Teixeira S.M."/>
            <person name="Maciel T.E."/>
            <person name="de Oliveira Mendes T.A."/>
            <person name="Urmenyi T.P."/>
            <person name="de Souza W."/>
            <person name="Schenkman S."/>
            <person name="de Vasconcelos A.T."/>
        </authorList>
    </citation>
    <scope>NUCLEOTIDE SEQUENCE [LARGE SCALE GENOMIC DNA]</scope>
</reference>
<dbReference type="OrthoDB" id="276884at2759"/>
<keyword evidence="3" id="KW-1185">Reference proteome</keyword>
<evidence type="ECO:0000256" key="1">
    <source>
        <dbReference type="SAM" id="MobiDB-lite"/>
    </source>
</evidence>
<accession>S9US17</accession>
<feature type="compositionally biased region" description="Polar residues" evidence="1">
    <location>
        <begin position="344"/>
        <end position="354"/>
    </location>
</feature>
<organism evidence="2 3">
    <name type="scientific">Strigomonas culicis</name>
    <dbReference type="NCBI Taxonomy" id="28005"/>
    <lineage>
        <taxon>Eukaryota</taxon>
        <taxon>Discoba</taxon>
        <taxon>Euglenozoa</taxon>
        <taxon>Kinetoplastea</taxon>
        <taxon>Metakinetoplastina</taxon>
        <taxon>Trypanosomatida</taxon>
        <taxon>Trypanosomatidae</taxon>
        <taxon>Strigomonadinae</taxon>
        <taxon>Strigomonas</taxon>
    </lineage>
</organism>
<proteinExistence type="predicted"/>
<evidence type="ECO:0000313" key="2">
    <source>
        <dbReference type="EMBL" id="EPY31708.1"/>
    </source>
</evidence>
<feature type="region of interest" description="Disordered" evidence="1">
    <location>
        <begin position="333"/>
        <end position="355"/>
    </location>
</feature>
<sequence length="389" mass="43532">MRNRVAFYQPIARPVRSGALGRLLPAGTHPLLCANPQTVRLLCGRYGVTEADAVLALQHTKGDINKAVFALQRRYQRAPCFGDFGVVCLEAYAPETFCLVSYSLPSYEALLNDDVLDVIHELTLSAAELPLDTPRQWLVHRFTTAWTVEDDTPCGELLAAHGLAVKGIVLLPYGDYSVQGFFIQHPLREDTPNIGTAAGACCIDLRTGIHNRFRFHVERIADCVSEHVVREMVHYDQGVHVLRQPYFFRPEYSLEEFIRFKESLLQPSASTFEMRYAAAFAPGYGLPGFRNVVEMEKLKVAQHKYEKHYEDFTSPGSWVTSDNAQLQTVAAGGGGSNAPGAAMHTNTNDPNTAKTAMETRTGPLRRTLEHSMQVHGDRVFARFYRNNYH</sequence>
<gene>
    <name evidence="2" type="ORF">STCU_03317</name>
</gene>
<dbReference type="AlphaFoldDB" id="S9US17"/>
<name>S9US17_9TRYP</name>
<dbReference type="Proteomes" id="UP000015354">
    <property type="component" value="Unassembled WGS sequence"/>
</dbReference>
<evidence type="ECO:0000313" key="3">
    <source>
        <dbReference type="Proteomes" id="UP000015354"/>
    </source>
</evidence>
<protein>
    <submittedName>
        <fullName evidence="2">Uncharacterized protein</fullName>
    </submittedName>
</protein>
<comment type="caution">
    <text evidence="2">The sequence shown here is derived from an EMBL/GenBank/DDBJ whole genome shotgun (WGS) entry which is preliminary data.</text>
</comment>